<dbReference type="AlphaFoldDB" id="A0A9P7VUC8"/>
<reference evidence="3" key="1">
    <citation type="submission" date="2020-11" db="EMBL/GenBank/DDBJ databases">
        <title>Adaptations for nitrogen fixation in a non-lichenized fungal sporocarp promotes dispersal by wood-feeding termites.</title>
        <authorList>
            <consortium name="DOE Joint Genome Institute"/>
            <person name="Koch R.A."/>
            <person name="Yoon G."/>
            <person name="Arayal U."/>
            <person name="Lail K."/>
            <person name="Amirebrahimi M."/>
            <person name="Labutti K."/>
            <person name="Lipzen A."/>
            <person name="Riley R."/>
            <person name="Barry K."/>
            <person name="Henrissat B."/>
            <person name="Grigoriev I.V."/>
            <person name="Herr J.R."/>
            <person name="Aime M.C."/>
        </authorList>
    </citation>
    <scope>NUCLEOTIDE SEQUENCE</scope>
    <source>
        <strain evidence="3">MCA 3950</strain>
    </source>
</reference>
<dbReference type="GeneID" id="66112408"/>
<dbReference type="OrthoDB" id="6270329at2759"/>
<feature type="domain" description="C2H2-type" evidence="2">
    <location>
        <begin position="119"/>
        <end position="140"/>
    </location>
</feature>
<accession>A0A9P7VUC8</accession>
<keyword evidence="4" id="KW-1185">Reference proteome</keyword>
<feature type="region of interest" description="Disordered" evidence="1">
    <location>
        <begin position="247"/>
        <end position="270"/>
    </location>
</feature>
<dbReference type="Proteomes" id="UP000812287">
    <property type="component" value="Unassembled WGS sequence"/>
</dbReference>
<organism evidence="3 4">
    <name type="scientific">Guyanagaster necrorhizus</name>
    <dbReference type="NCBI Taxonomy" id="856835"/>
    <lineage>
        <taxon>Eukaryota</taxon>
        <taxon>Fungi</taxon>
        <taxon>Dikarya</taxon>
        <taxon>Basidiomycota</taxon>
        <taxon>Agaricomycotina</taxon>
        <taxon>Agaricomycetes</taxon>
        <taxon>Agaricomycetidae</taxon>
        <taxon>Agaricales</taxon>
        <taxon>Marasmiineae</taxon>
        <taxon>Physalacriaceae</taxon>
        <taxon>Guyanagaster</taxon>
    </lineage>
</organism>
<evidence type="ECO:0000313" key="4">
    <source>
        <dbReference type="Proteomes" id="UP000812287"/>
    </source>
</evidence>
<comment type="caution">
    <text evidence="3">The sequence shown here is derived from an EMBL/GenBank/DDBJ whole genome shotgun (WGS) entry which is preliminary data.</text>
</comment>
<evidence type="ECO:0000259" key="2">
    <source>
        <dbReference type="PROSITE" id="PS00028"/>
    </source>
</evidence>
<feature type="compositionally biased region" description="Acidic residues" evidence="1">
    <location>
        <begin position="252"/>
        <end position="265"/>
    </location>
</feature>
<name>A0A9P7VUC8_9AGAR</name>
<sequence length="326" mass="37541">MLVSWQAMSKTWIKHMPHERYKMSALSSLVPHSQNTLNPNNSHHLTKQLLLPIIISTDMIFMDGTYCLLCEKYFFDKQEEAELIMKSNAHFKCGGCRGRFLNCRILRRPCAVVLNHHYCVQCNKHCGTAEGFRVHMEQFHRFDDDDNDDDPWEGVDTDDSNDESWERVEHNDSADDSWEEVGDYDDLDGGRVDERAEDEVSEPGNEPLDTSWEDTEDDFFGPERLRLPLPTLSWFFIPSSLGLTRPIQNDGAADDAEGSDEEDLEERSHSSWLMDQQEHTVRGAAPCRHVYSVICIRAALKFTEACPVYEGRVTKVQLRKMYICPA</sequence>
<proteinExistence type="predicted"/>
<protein>
    <recommendedName>
        <fullName evidence="2">C2H2-type domain-containing protein</fullName>
    </recommendedName>
</protein>
<evidence type="ECO:0000256" key="1">
    <source>
        <dbReference type="SAM" id="MobiDB-lite"/>
    </source>
</evidence>
<dbReference type="InterPro" id="IPR013087">
    <property type="entry name" value="Znf_C2H2_type"/>
</dbReference>
<feature type="compositionally biased region" description="Acidic residues" evidence="1">
    <location>
        <begin position="174"/>
        <end position="187"/>
    </location>
</feature>
<feature type="compositionally biased region" description="Basic and acidic residues" evidence="1">
    <location>
        <begin position="164"/>
        <end position="173"/>
    </location>
</feature>
<gene>
    <name evidence="3" type="ORF">BT62DRAFT_98834</name>
</gene>
<evidence type="ECO:0000313" key="3">
    <source>
        <dbReference type="EMBL" id="KAG7447032.1"/>
    </source>
</evidence>
<dbReference type="PROSITE" id="PS00028">
    <property type="entry name" value="ZINC_FINGER_C2H2_1"/>
    <property type="match status" value="1"/>
</dbReference>
<feature type="compositionally biased region" description="Acidic residues" evidence="1">
    <location>
        <begin position="144"/>
        <end position="163"/>
    </location>
</feature>
<dbReference type="RefSeq" id="XP_043040532.1">
    <property type="nucleotide sequence ID" value="XM_043190111.1"/>
</dbReference>
<feature type="region of interest" description="Disordered" evidence="1">
    <location>
        <begin position="143"/>
        <end position="213"/>
    </location>
</feature>
<dbReference type="EMBL" id="MU250533">
    <property type="protein sequence ID" value="KAG7447032.1"/>
    <property type="molecule type" value="Genomic_DNA"/>
</dbReference>